<dbReference type="Proteomes" id="UP000077787">
    <property type="component" value="Chromosome"/>
</dbReference>
<accession>A0A172WRC4</accession>
<sequence>MSNEHTPGPWYADPGRRVTGFAVTHEGEPNPLAISLRKPANSYSKGISDAKALANARLIAAAPDLLEQLEETHAALCFTPDYIGSARYNKNADAILKARGTA</sequence>
<dbReference type="EMBL" id="CP015641">
    <property type="protein sequence ID" value="ANF26003.1"/>
    <property type="molecule type" value="Genomic_DNA"/>
</dbReference>
<organism evidence="1 2">
    <name type="scientific">Stutzerimonas stutzeri</name>
    <name type="common">Pseudomonas stutzeri</name>
    <dbReference type="NCBI Taxonomy" id="316"/>
    <lineage>
        <taxon>Bacteria</taxon>
        <taxon>Pseudomonadati</taxon>
        <taxon>Pseudomonadota</taxon>
        <taxon>Gammaproteobacteria</taxon>
        <taxon>Pseudomonadales</taxon>
        <taxon>Pseudomonadaceae</taxon>
        <taxon>Stutzerimonas</taxon>
    </lineage>
</organism>
<reference evidence="1 2" key="1">
    <citation type="submission" date="2016-05" db="EMBL/GenBank/DDBJ databases">
        <title>Genome sequence of Pseudomonas stutzeri 273 and identification of the exopolysaccharide biosynthesis locus.</title>
        <authorList>
            <person name="Wu S."/>
            <person name="Sun C."/>
        </authorList>
    </citation>
    <scope>NUCLEOTIDE SEQUENCE [LARGE SCALE GENOMIC DNA]</scope>
    <source>
        <strain evidence="1 2">273</strain>
    </source>
</reference>
<gene>
    <name evidence="1" type="ORF">PS273GM_13045</name>
</gene>
<dbReference type="RefSeq" id="WP_064481577.1">
    <property type="nucleotide sequence ID" value="NZ_CP015641.1"/>
</dbReference>
<proteinExistence type="predicted"/>
<evidence type="ECO:0000313" key="1">
    <source>
        <dbReference type="EMBL" id="ANF26003.1"/>
    </source>
</evidence>
<dbReference type="AlphaFoldDB" id="A0A172WRC4"/>
<name>A0A172WRC4_STUST</name>
<evidence type="ECO:0000313" key="2">
    <source>
        <dbReference type="Proteomes" id="UP000077787"/>
    </source>
</evidence>
<protein>
    <submittedName>
        <fullName evidence="1">Uncharacterized protein</fullName>
    </submittedName>
</protein>